<dbReference type="PANTHER" id="PTHR10173">
    <property type="entry name" value="METHIONINE SULFOXIDE REDUCTASE"/>
    <property type="match status" value="1"/>
</dbReference>
<dbReference type="GO" id="GO:0033743">
    <property type="term" value="F:peptide-methionine (R)-S-oxide reductase activity"/>
    <property type="evidence" value="ECO:0007669"/>
    <property type="project" value="UniProtKB-EC"/>
</dbReference>
<feature type="domain" description="MsrB" evidence="4">
    <location>
        <begin position="46"/>
        <end position="167"/>
    </location>
</feature>
<dbReference type="Gene3D" id="2.170.150.20">
    <property type="entry name" value="Peptide methionine sulfoxide reductase"/>
    <property type="match status" value="1"/>
</dbReference>
<evidence type="ECO:0000259" key="4">
    <source>
        <dbReference type="PROSITE" id="PS51790"/>
    </source>
</evidence>
<dbReference type="InterPro" id="IPR002579">
    <property type="entry name" value="Met_Sox_Rdtase_MsrB_dom"/>
</dbReference>
<keyword evidence="6" id="KW-1185">Reference proteome</keyword>
<dbReference type="InterPro" id="IPR011057">
    <property type="entry name" value="Mss4-like_sf"/>
</dbReference>
<organism evidence="5 6">
    <name type="scientific">Breoghania corrubedonensis</name>
    <dbReference type="NCBI Taxonomy" id="665038"/>
    <lineage>
        <taxon>Bacteria</taxon>
        <taxon>Pseudomonadati</taxon>
        <taxon>Pseudomonadota</taxon>
        <taxon>Alphaproteobacteria</taxon>
        <taxon>Hyphomicrobiales</taxon>
        <taxon>Stappiaceae</taxon>
        <taxon>Breoghania</taxon>
    </lineage>
</organism>
<proteinExistence type="predicted"/>
<sequence>MASATISRRRMLFGGAAIVLAGGLAGGTYFQVNAKTGEAFKVSHSKEEWRKLLTDQQFAVLREEATERAFSSPLNDEKREGTFHCAGCDQAVFASADKFDSGTGWPSFTRTLPEAVAFKSDYMLIFPRTEEHCSRCGGHLGHVFDDGPPPTGKRHCINGVAMTFKPA</sequence>
<dbReference type="AlphaFoldDB" id="A0A2T5VCQ8"/>
<dbReference type="Pfam" id="PF01641">
    <property type="entry name" value="SelR"/>
    <property type="match status" value="1"/>
</dbReference>
<dbReference type="PROSITE" id="PS51318">
    <property type="entry name" value="TAT"/>
    <property type="match status" value="1"/>
</dbReference>
<evidence type="ECO:0000256" key="2">
    <source>
        <dbReference type="ARBA" id="ARBA00023002"/>
    </source>
</evidence>
<dbReference type="InterPro" id="IPR006311">
    <property type="entry name" value="TAT_signal"/>
</dbReference>
<evidence type="ECO:0000256" key="1">
    <source>
        <dbReference type="ARBA" id="ARBA00012499"/>
    </source>
</evidence>
<dbReference type="RefSeq" id="WP_245926740.1">
    <property type="nucleotide sequence ID" value="NZ_QAYG01000002.1"/>
</dbReference>
<dbReference type="PROSITE" id="PS51790">
    <property type="entry name" value="MSRB"/>
    <property type="match status" value="1"/>
</dbReference>
<gene>
    <name evidence="5" type="ORF">C8N35_102252</name>
</gene>
<dbReference type="Proteomes" id="UP000244081">
    <property type="component" value="Unassembled WGS sequence"/>
</dbReference>
<comment type="caution">
    <text evidence="5">The sequence shown here is derived from an EMBL/GenBank/DDBJ whole genome shotgun (WGS) entry which is preliminary data.</text>
</comment>
<protein>
    <recommendedName>
        <fullName evidence="1">peptide-methionine (R)-S-oxide reductase</fullName>
        <ecNumber evidence="1">1.8.4.12</ecNumber>
    </recommendedName>
</protein>
<evidence type="ECO:0000313" key="5">
    <source>
        <dbReference type="EMBL" id="PTW61541.1"/>
    </source>
</evidence>
<comment type="catalytic activity">
    <reaction evidence="3">
        <text>L-methionyl-[protein] + [thioredoxin]-disulfide + H2O = L-methionyl-(R)-S-oxide-[protein] + [thioredoxin]-dithiol</text>
        <dbReference type="Rhea" id="RHEA:24164"/>
        <dbReference type="Rhea" id="RHEA-COMP:10698"/>
        <dbReference type="Rhea" id="RHEA-COMP:10700"/>
        <dbReference type="Rhea" id="RHEA-COMP:12313"/>
        <dbReference type="Rhea" id="RHEA-COMP:12314"/>
        <dbReference type="ChEBI" id="CHEBI:15377"/>
        <dbReference type="ChEBI" id="CHEBI:16044"/>
        <dbReference type="ChEBI" id="CHEBI:29950"/>
        <dbReference type="ChEBI" id="CHEBI:45764"/>
        <dbReference type="ChEBI" id="CHEBI:50058"/>
        <dbReference type="EC" id="1.8.4.12"/>
    </reaction>
</comment>
<dbReference type="PANTHER" id="PTHR10173:SF57">
    <property type="entry name" value="PEPTIDE-METHIONINE (R)-S-OXIDE REDUCTASE"/>
    <property type="match status" value="1"/>
</dbReference>
<evidence type="ECO:0000313" key="6">
    <source>
        <dbReference type="Proteomes" id="UP000244081"/>
    </source>
</evidence>
<dbReference type="GO" id="GO:0030091">
    <property type="term" value="P:protein repair"/>
    <property type="evidence" value="ECO:0007669"/>
    <property type="project" value="InterPro"/>
</dbReference>
<dbReference type="EMBL" id="QAYG01000002">
    <property type="protein sequence ID" value="PTW61541.1"/>
    <property type="molecule type" value="Genomic_DNA"/>
</dbReference>
<accession>A0A2T5VCQ8</accession>
<keyword evidence="2" id="KW-0560">Oxidoreductase</keyword>
<dbReference type="SUPFAM" id="SSF51316">
    <property type="entry name" value="Mss4-like"/>
    <property type="match status" value="1"/>
</dbReference>
<name>A0A2T5VCQ8_9HYPH</name>
<dbReference type="GO" id="GO:0005737">
    <property type="term" value="C:cytoplasm"/>
    <property type="evidence" value="ECO:0007669"/>
    <property type="project" value="TreeGrafter"/>
</dbReference>
<dbReference type="NCBIfam" id="TIGR00357">
    <property type="entry name" value="peptide-methionine (R)-S-oxide reductase MsrB"/>
    <property type="match status" value="1"/>
</dbReference>
<reference evidence="5 6" key="1">
    <citation type="submission" date="2018-04" db="EMBL/GenBank/DDBJ databases">
        <title>Genomic Encyclopedia of Archaeal and Bacterial Type Strains, Phase II (KMG-II): from individual species to whole genera.</title>
        <authorList>
            <person name="Goeker M."/>
        </authorList>
    </citation>
    <scope>NUCLEOTIDE SEQUENCE [LARGE SCALE GENOMIC DNA]</scope>
    <source>
        <strain evidence="5 6">DSM 23382</strain>
    </source>
</reference>
<dbReference type="InterPro" id="IPR028427">
    <property type="entry name" value="Met_Sox_Rdtase_MsrB"/>
</dbReference>
<dbReference type="EC" id="1.8.4.12" evidence="1"/>
<dbReference type="GO" id="GO:0006979">
    <property type="term" value="P:response to oxidative stress"/>
    <property type="evidence" value="ECO:0007669"/>
    <property type="project" value="InterPro"/>
</dbReference>
<evidence type="ECO:0000256" key="3">
    <source>
        <dbReference type="ARBA" id="ARBA00048488"/>
    </source>
</evidence>